<keyword evidence="2" id="KW-1185">Reference proteome</keyword>
<organism evidence="1 2">
    <name type="scientific">Sphingomonas ginsenosidivorax</name>
    <dbReference type="NCBI Taxonomy" id="862135"/>
    <lineage>
        <taxon>Bacteria</taxon>
        <taxon>Pseudomonadati</taxon>
        <taxon>Pseudomonadota</taxon>
        <taxon>Alphaproteobacteria</taxon>
        <taxon>Sphingomonadales</taxon>
        <taxon>Sphingomonadaceae</taxon>
        <taxon>Sphingomonas</taxon>
    </lineage>
</organism>
<gene>
    <name evidence="1" type="ORF">FSB78_12080</name>
</gene>
<name>A0A5C6UHR7_9SPHN</name>
<dbReference type="OrthoDB" id="9814421at2"/>
<evidence type="ECO:0000313" key="1">
    <source>
        <dbReference type="EMBL" id="TXC71605.1"/>
    </source>
</evidence>
<dbReference type="AlphaFoldDB" id="A0A5C6UHR7"/>
<accession>A0A5C6UHR7</accession>
<comment type="caution">
    <text evidence="1">The sequence shown here is derived from an EMBL/GenBank/DDBJ whole genome shotgun (WGS) entry which is preliminary data.</text>
</comment>
<dbReference type="Proteomes" id="UP000321250">
    <property type="component" value="Unassembled WGS sequence"/>
</dbReference>
<sequence length="96" mass="10677">MNAPSRPTTRAQAQALSAPFLVEDEEVVRKIARIADERGTPMAEIVALAIEDYELRLDLGKKAPERMVKFWAEHPLPLPTGLKADKAFYDELSGDV</sequence>
<protein>
    <recommendedName>
        <fullName evidence="3">Transcription factor</fullName>
    </recommendedName>
</protein>
<evidence type="ECO:0000313" key="2">
    <source>
        <dbReference type="Proteomes" id="UP000321250"/>
    </source>
</evidence>
<evidence type="ECO:0008006" key="3">
    <source>
        <dbReference type="Google" id="ProtNLM"/>
    </source>
</evidence>
<dbReference type="EMBL" id="VOQR01000001">
    <property type="protein sequence ID" value="TXC71605.1"/>
    <property type="molecule type" value="Genomic_DNA"/>
</dbReference>
<proteinExistence type="predicted"/>
<dbReference type="RefSeq" id="WP_147082882.1">
    <property type="nucleotide sequence ID" value="NZ_VOQR01000001.1"/>
</dbReference>
<reference evidence="1 2" key="1">
    <citation type="journal article" date="2013" name="Antonie Van Leeuwenhoek">
        <title>Sphingomonas ginsenosidivorax sp. nov., with the ability to transform ginsenosides.</title>
        <authorList>
            <person name="Jin X.F."/>
            <person name="Kim J.K."/>
            <person name="Liu Q.M."/>
            <person name="Kang M.S."/>
            <person name="He D."/>
            <person name="Jin F.X."/>
            <person name="Kim S.C."/>
            <person name="Im W.T."/>
        </authorList>
    </citation>
    <scope>NUCLEOTIDE SEQUENCE [LARGE SCALE GENOMIC DNA]</scope>
    <source>
        <strain evidence="1 2">KHI67</strain>
    </source>
</reference>